<keyword evidence="1" id="KW-0812">Transmembrane</keyword>
<keyword evidence="1" id="KW-0472">Membrane</keyword>
<reference evidence="2 3" key="1">
    <citation type="submission" date="2023-08" db="EMBL/GenBank/DDBJ databases">
        <title>Implementing the SeqCode for naming new Mesorhizobium species isolated from Vachellia karroo root nodules.</title>
        <authorList>
            <person name="Van Lill M."/>
        </authorList>
    </citation>
    <scope>NUCLEOTIDE SEQUENCE [LARGE SCALE GENOMIC DNA]</scope>
    <source>
        <strain evidence="2 3">VK24D</strain>
    </source>
</reference>
<feature type="transmembrane region" description="Helical" evidence="1">
    <location>
        <begin position="284"/>
        <end position="304"/>
    </location>
</feature>
<dbReference type="EMBL" id="JAVIIW010000004">
    <property type="protein sequence ID" value="MDX8477817.1"/>
    <property type="molecule type" value="Genomic_DNA"/>
</dbReference>
<sequence length="492" mass="53474">MLISGHAATPGEAQTNRASGSSEPVLAIQQQWTCAVSLAVAAIVAAGLVLRLLGARGDLWLDEIWSLVLLEPLTSIDQIFWRINHDNNHFLNSLYLYLAGPDALPLLQRGLSIALGVGAIVAAGAAARGRWAAVVTSLLFAISYPMVHYGSEARGYAGLVLFTLLSIVFLERRLDKLGSGFAFGVIVLLGFLSHLIMIETVAVLVTWTARLVWRRTGSLDRVNVELGQIFAPAFLAVLPLAACMLIGRLRFGFTIGGALPFSFQAFAQGYGGMIRYLFGLPAWISGWVCIIAACSLVCVCAGIWRDRRASLYVIGIVGLPILMAAARLPNAEFQRYFLVPATLTLLWAGELLGRGFAAGGKYRLFAAGAIVAILAGTTTLLLPFYEYGRGSYAAMVDKITRDGATSYATNQTFRTVMTVDYFAKRLGRQASVVAQDKMCDERPSWLILEGAIDRQPQYVDRAPNCSLSYERVEASPSWGLSGLSWTLYQRRD</sequence>
<name>A0ABU4XVX6_9HYPH</name>
<feature type="transmembrane region" description="Helical" evidence="1">
    <location>
        <begin position="259"/>
        <end position="278"/>
    </location>
</feature>
<comment type="caution">
    <text evidence="2">The sequence shown here is derived from an EMBL/GenBank/DDBJ whole genome shotgun (WGS) entry which is preliminary data.</text>
</comment>
<feature type="transmembrane region" description="Helical" evidence="1">
    <location>
        <begin position="229"/>
        <end position="247"/>
    </location>
</feature>
<feature type="transmembrane region" description="Helical" evidence="1">
    <location>
        <begin position="335"/>
        <end position="352"/>
    </location>
</feature>
<organism evidence="2 3">
    <name type="scientific">Mesorhizobium album</name>
    <dbReference type="NCBI Taxonomy" id="3072314"/>
    <lineage>
        <taxon>Bacteria</taxon>
        <taxon>Pseudomonadati</taxon>
        <taxon>Pseudomonadota</taxon>
        <taxon>Alphaproteobacteria</taxon>
        <taxon>Hyphomicrobiales</taxon>
        <taxon>Phyllobacteriaceae</taxon>
        <taxon>Mesorhizobium</taxon>
    </lineage>
</organism>
<evidence type="ECO:0000256" key="1">
    <source>
        <dbReference type="SAM" id="Phobius"/>
    </source>
</evidence>
<feature type="transmembrane region" description="Helical" evidence="1">
    <location>
        <begin position="182"/>
        <end position="209"/>
    </location>
</feature>
<evidence type="ECO:0000313" key="3">
    <source>
        <dbReference type="Proteomes" id="UP001287059"/>
    </source>
</evidence>
<protein>
    <recommendedName>
        <fullName evidence="4">Glycosyltransferase RgtA/B/C/D-like domain-containing protein</fullName>
    </recommendedName>
</protein>
<proteinExistence type="predicted"/>
<feature type="transmembrane region" description="Helical" evidence="1">
    <location>
        <begin position="311"/>
        <end position="329"/>
    </location>
</feature>
<evidence type="ECO:0008006" key="4">
    <source>
        <dbReference type="Google" id="ProtNLM"/>
    </source>
</evidence>
<dbReference type="Proteomes" id="UP001287059">
    <property type="component" value="Unassembled WGS sequence"/>
</dbReference>
<evidence type="ECO:0000313" key="2">
    <source>
        <dbReference type="EMBL" id="MDX8477817.1"/>
    </source>
</evidence>
<feature type="transmembrane region" description="Helical" evidence="1">
    <location>
        <begin position="103"/>
        <end position="124"/>
    </location>
</feature>
<keyword evidence="1" id="KW-1133">Transmembrane helix</keyword>
<keyword evidence="3" id="KW-1185">Reference proteome</keyword>
<feature type="transmembrane region" description="Helical" evidence="1">
    <location>
        <begin position="30"/>
        <end position="52"/>
    </location>
</feature>
<feature type="transmembrane region" description="Helical" evidence="1">
    <location>
        <begin position="131"/>
        <end position="147"/>
    </location>
</feature>
<feature type="transmembrane region" description="Helical" evidence="1">
    <location>
        <begin position="364"/>
        <end position="385"/>
    </location>
</feature>
<dbReference type="RefSeq" id="WP_320286251.1">
    <property type="nucleotide sequence ID" value="NZ_JAVIIW010000004.1"/>
</dbReference>
<accession>A0ABU4XVX6</accession>
<gene>
    <name evidence="2" type="ORF">RFN28_04895</name>
</gene>
<feature type="transmembrane region" description="Helical" evidence="1">
    <location>
        <begin position="153"/>
        <end position="170"/>
    </location>
</feature>